<dbReference type="GO" id="GO:0016746">
    <property type="term" value="F:acyltransferase activity"/>
    <property type="evidence" value="ECO:0007669"/>
    <property type="project" value="UniProtKB-KW"/>
</dbReference>
<keyword evidence="2" id="KW-1003">Cell membrane</keyword>
<dbReference type="Pfam" id="PF03279">
    <property type="entry name" value="Lip_A_acyltrans"/>
    <property type="match status" value="1"/>
</dbReference>
<name>A0ABP8WC87_9PSEU</name>
<dbReference type="PANTHER" id="PTHR30606">
    <property type="entry name" value="LIPID A BIOSYNTHESIS LAUROYL ACYLTRANSFERASE"/>
    <property type="match status" value="1"/>
</dbReference>
<evidence type="ECO:0000256" key="6">
    <source>
        <dbReference type="ARBA" id="ARBA00023315"/>
    </source>
</evidence>
<evidence type="ECO:0000256" key="1">
    <source>
        <dbReference type="ARBA" id="ARBA00004533"/>
    </source>
</evidence>
<keyword evidence="6 7" id="KW-0012">Acyltransferase</keyword>
<reference evidence="8" key="1">
    <citation type="journal article" date="2019" name="Int. J. Syst. Evol. Microbiol.">
        <title>The Global Catalogue of Microorganisms (GCM) 10K type strain sequencing project: providing services to taxonomists for standard genome sequencing and annotation.</title>
        <authorList>
            <consortium name="The Broad Institute Genomics Platform"/>
            <consortium name="The Broad Institute Genome Sequencing Center for Infectious Disease"/>
            <person name="Wu L."/>
            <person name="Ma J."/>
        </authorList>
    </citation>
    <scope>NUCLEOTIDE SEQUENCE [LARGE SCALE GENOMIC DNA]</scope>
    <source>
        <strain evidence="8">JCM 18055</strain>
    </source>
</reference>
<sequence>MNLAELGYTAAWRLLRHVPAPLAEAGFRAGADLAWRRGGAGVERLRRNLRRVRPEASGPELDRLVRTALRSYARYWGEAFRLPALDRDTIHARHAPVPGLDVAIAAMREGRGVVLALPHAGNWDVAGVYVIEELRRHGLPAEMTTVVERLRPESLYRRFVGYRESLGFEIVAQDAGRQAHLALTRRLRAGGLVCLIADRDLAGTGVDVPFFGDTIRLPSGPASLCALTGAQLHAAVTYFRPGGWGATVSPAIAVPDRAAVPKATLELARAFEEHIAAHLEDWHMLQELTPGDRR</sequence>
<keyword evidence="5" id="KW-0472">Membrane</keyword>
<evidence type="ECO:0000256" key="3">
    <source>
        <dbReference type="ARBA" id="ARBA00022519"/>
    </source>
</evidence>
<evidence type="ECO:0000313" key="8">
    <source>
        <dbReference type="Proteomes" id="UP001500325"/>
    </source>
</evidence>
<dbReference type="InterPro" id="IPR004960">
    <property type="entry name" value="LipA_acyltrans"/>
</dbReference>
<gene>
    <name evidence="7" type="ORF">GCM10023215_21670</name>
</gene>
<proteinExistence type="predicted"/>
<keyword evidence="8" id="KW-1185">Reference proteome</keyword>
<dbReference type="NCBIfam" id="NF005919">
    <property type="entry name" value="PRK07920.1"/>
    <property type="match status" value="1"/>
</dbReference>
<dbReference type="EMBL" id="BAABIC010000006">
    <property type="protein sequence ID" value="GAA4685976.1"/>
    <property type="molecule type" value="Genomic_DNA"/>
</dbReference>
<accession>A0ABP8WC87</accession>
<dbReference type="PANTHER" id="PTHR30606:SF10">
    <property type="entry name" value="PHOSPHATIDYLINOSITOL MANNOSIDE ACYLTRANSFERASE"/>
    <property type="match status" value="1"/>
</dbReference>
<evidence type="ECO:0000256" key="2">
    <source>
        <dbReference type="ARBA" id="ARBA00022475"/>
    </source>
</evidence>
<dbReference type="Proteomes" id="UP001500325">
    <property type="component" value="Unassembled WGS sequence"/>
</dbReference>
<dbReference type="CDD" id="cd07984">
    <property type="entry name" value="LPLAT_LABLAT-like"/>
    <property type="match status" value="1"/>
</dbReference>
<keyword evidence="3" id="KW-0997">Cell inner membrane</keyword>
<evidence type="ECO:0000313" key="7">
    <source>
        <dbReference type="EMBL" id="GAA4685976.1"/>
    </source>
</evidence>
<protein>
    <submittedName>
        <fullName evidence="7">Phosphatidylinositol mannoside acyltransferase</fullName>
    </submittedName>
</protein>
<organism evidence="7 8">
    <name type="scientific">Pseudonocardia yuanmonensis</name>
    <dbReference type="NCBI Taxonomy" id="1095914"/>
    <lineage>
        <taxon>Bacteria</taxon>
        <taxon>Bacillati</taxon>
        <taxon>Actinomycetota</taxon>
        <taxon>Actinomycetes</taxon>
        <taxon>Pseudonocardiales</taxon>
        <taxon>Pseudonocardiaceae</taxon>
        <taxon>Pseudonocardia</taxon>
    </lineage>
</organism>
<comment type="caution">
    <text evidence="7">The sequence shown here is derived from an EMBL/GenBank/DDBJ whole genome shotgun (WGS) entry which is preliminary data.</text>
</comment>
<evidence type="ECO:0000256" key="4">
    <source>
        <dbReference type="ARBA" id="ARBA00022679"/>
    </source>
</evidence>
<evidence type="ECO:0000256" key="5">
    <source>
        <dbReference type="ARBA" id="ARBA00023136"/>
    </source>
</evidence>
<keyword evidence="4" id="KW-0808">Transferase</keyword>
<dbReference type="RefSeq" id="WP_345380189.1">
    <property type="nucleotide sequence ID" value="NZ_BAABIC010000006.1"/>
</dbReference>
<comment type="subcellular location">
    <subcellularLocation>
        <location evidence="1">Cell inner membrane</location>
    </subcellularLocation>
</comment>